<sequence>MVDCFKAAGTPDDHAQIVADNLVEADYRGHYSHGMNRLEMYIRDIQGGMCDAKAKCCIDKENVATAVVDGKNGLGAVVGKFCMDLAIEKAKNAGIALVVAH</sequence>
<evidence type="ECO:0000313" key="4">
    <source>
        <dbReference type="Proteomes" id="UP001162156"/>
    </source>
</evidence>
<dbReference type="Pfam" id="PF02615">
    <property type="entry name" value="Ldh_2"/>
    <property type="match status" value="1"/>
</dbReference>
<dbReference type="Proteomes" id="UP001162156">
    <property type="component" value="Unassembled WGS sequence"/>
</dbReference>
<evidence type="ECO:0008006" key="5">
    <source>
        <dbReference type="Google" id="ProtNLM"/>
    </source>
</evidence>
<dbReference type="PANTHER" id="PTHR11091">
    <property type="entry name" value="OXIDOREDUCTASE-RELATED"/>
    <property type="match status" value="1"/>
</dbReference>
<feature type="non-terminal residue" evidence="3">
    <location>
        <position position="101"/>
    </location>
</feature>
<name>A0AAV8WY45_9CUCU</name>
<evidence type="ECO:0000313" key="3">
    <source>
        <dbReference type="EMBL" id="KAJ8931438.1"/>
    </source>
</evidence>
<dbReference type="PANTHER" id="PTHR11091:SF0">
    <property type="entry name" value="MALATE DEHYDROGENASE"/>
    <property type="match status" value="1"/>
</dbReference>
<dbReference type="GO" id="GO:0016491">
    <property type="term" value="F:oxidoreductase activity"/>
    <property type="evidence" value="ECO:0007669"/>
    <property type="project" value="UniProtKB-KW"/>
</dbReference>
<keyword evidence="4" id="KW-1185">Reference proteome</keyword>
<evidence type="ECO:0000256" key="2">
    <source>
        <dbReference type="ARBA" id="ARBA00023002"/>
    </source>
</evidence>
<dbReference type="InterPro" id="IPR043143">
    <property type="entry name" value="Mal/L-sulf/L-lact_DH-like_NADP"/>
</dbReference>
<reference evidence="3" key="1">
    <citation type="journal article" date="2023" name="Insect Mol. Biol.">
        <title>Genome sequencing provides insights into the evolution of gene families encoding plant cell wall-degrading enzymes in longhorned beetles.</title>
        <authorList>
            <person name="Shin N.R."/>
            <person name="Okamura Y."/>
            <person name="Kirsch R."/>
            <person name="Pauchet Y."/>
        </authorList>
    </citation>
    <scope>NUCLEOTIDE SEQUENCE</scope>
    <source>
        <strain evidence="3">RBIC_L_NR</strain>
    </source>
</reference>
<dbReference type="InterPro" id="IPR036111">
    <property type="entry name" value="Mal/L-sulfo/L-lacto_DH-like_sf"/>
</dbReference>
<keyword evidence="2" id="KW-0560">Oxidoreductase</keyword>
<accession>A0AAV8WY45</accession>
<protein>
    <recommendedName>
        <fullName evidence="5">Malate dehydrogenase</fullName>
    </recommendedName>
</protein>
<dbReference type="AlphaFoldDB" id="A0AAV8WY45"/>
<organism evidence="3 4">
    <name type="scientific">Rhamnusium bicolor</name>
    <dbReference type="NCBI Taxonomy" id="1586634"/>
    <lineage>
        <taxon>Eukaryota</taxon>
        <taxon>Metazoa</taxon>
        <taxon>Ecdysozoa</taxon>
        <taxon>Arthropoda</taxon>
        <taxon>Hexapoda</taxon>
        <taxon>Insecta</taxon>
        <taxon>Pterygota</taxon>
        <taxon>Neoptera</taxon>
        <taxon>Endopterygota</taxon>
        <taxon>Coleoptera</taxon>
        <taxon>Polyphaga</taxon>
        <taxon>Cucujiformia</taxon>
        <taxon>Chrysomeloidea</taxon>
        <taxon>Cerambycidae</taxon>
        <taxon>Lepturinae</taxon>
        <taxon>Rhagiini</taxon>
        <taxon>Rhamnusium</taxon>
    </lineage>
</organism>
<evidence type="ECO:0000256" key="1">
    <source>
        <dbReference type="ARBA" id="ARBA00006056"/>
    </source>
</evidence>
<comment type="similarity">
    <text evidence="1">Belongs to the LDH2/MDH2 oxidoreductase family.</text>
</comment>
<proteinExistence type="inferred from homology"/>
<dbReference type="Gene3D" id="3.30.1370.60">
    <property type="entry name" value="Hypothetical oxidoreductase yiak, domain 2"/>
    <property type="match status" value="1"/>
</dbReference>
<dbReference type="Gene3D" id="1.10.1530.10">
    <property type="match status" value="1"/>
</dbReference>
<gene>
    <name evidence="3" type="ORF">NQ314_015650</name>
</gene>
<dbReference type="SUPFAM" id="SSF89733">
    <property type="entry name" value="L-sulfolactate dehydrogenase-like"/>
    <property type="match status" value="1"/>
</dbReference>
<comment type="caution">
    <text evidence="3">The sequence shown here is derived from an EMBL/GenBank/DDBJ whole genome shotgun (WGS) entry which is preliminary data.</text>
</comment>
<dbReference type="InterPro" id="IPR003767">
    <property type="entry name" value="Malate/L-lactate_DH-like"/>
</dbReference>
<dbReference type="InterPro" id="IPR043144">
    <property type="entry name" value="Mal/L-sulf/L-lact_DH-like_ah"/>
</dbReference>
<dbReference type="EMBL" id="JANEYF010004341">
    <property type="protein sequence ID" value="KAJ8931438.1"/>
    <property type="molecule type" value="Genomic_DNA"/>
</dbReference>